<reference evidence="1" key="3">
    <citation type="submission" date="2022-12" db="EMBL/GenBank/DDBJ databases">
        <authorList>
            <person name="Sun Q."/>
            <person name="Kim S."/>
        </authorList>
    </citation>
    <scope>NUCLEOTIDE SEQUENCE</scope>
    <source>
        <strain evidence="1">KCTC 12344</strain>
    </source>
</reference>
<accession>A0A4V1ATD1</accession>
<evidence type="ECO:0000313" key="2">
    <source>
        <dbReference type="EMBL" id="QBQ35248.1"/>
    </source>
</evidence>
<protein>
    <submittedName>
        <fullName evidence="1">Uncharacterized protein</fullName>
    </submittedName>
</protein>
<dbReference type="Proteomes" id="UP000294359">
    <property type="component" value="Chromosome"/>
</dbReference>
<reference evidence="2 3" key="2">
    <citation type="submission" date="2019-03" db="EMBL/GenBank/DDBJ databases">
        <title>Draft Genome Sequences of Six Type Strains of the Genus Massilia.</title>
        <authorList>
            <person name="Miess H."/>
            <person name="Frediansyhah A."/>
            <person name="Gross H."/>
        </authorList>
    </citation>
    <scope>NUCLEOTIDE SEQUENCE [LARGE SCALE GENOMIC DNA]</scope>
    <source>
        <strain evidence="2 3">DSM 17505</strain>
    </source>
</reference>
<reference evidence="1" key="1">
    <citation type="journal article" date="2014" name="Int. J. Syst. Evol. Microbiol.">
        <title>Complete genome sequence of Corynebacterium casei LMG S-19264T (=DSM 44701T), isolated from a smear-ripened cheese.</title>
        <authorList>
            <consortium name="US DOE Joint Genome Institute (JGI-PGF)"/>
            <person name="Walter F."/>
            <person name="Albersmeier A."/>
            <person name="Kalinowski J."/>
            <person name="Ruckert C."/>
        </authorList>
    </citation>
    <scope>NUCLEOTIDE SEQUENCE</scope>
    <source>
        <strain evidence="1">KCTC 12344</strain>
    </source>
</reference>
<dbReference type="Proteomes" id="UP000619512">
    <property type="component" value="Unassembled WGS sequence"/>
</dbReference>
<dbReference type="EMBL" id="BMWW01000009">
    <property type="protein sequence ID" value="GGZ04687.1"/>
    <property type="molecule type" value="Genomic_DNA"/>
</dbReference>
<organism evidence="1 4">
    <name type="scientific">Pseudoduganella plicata</name>
    <dbReference type="NCBI Taxonomy" id="321984"/>
    <lineage>
        <taxon>Bacteria</taxon>
        <taxon>Pseudomonadati</taxon>
        <taxon>Pseudomonadota</taxon>
        <taxon>Betaproteobacteria</taxon>
        <taxon>Burkholderiales</taxon>
        <taxon>Oxalobacteraceae</taxon>
        <taxon>Telluria group</taxon>
        <taxon>Pseudoduganella</taxon>
    </lineage>
</organism>
<dbReference type="RefSeq" id="WP_134383488.1">
    <property type="nucleotide sequence ID" value="NZ_BMWW01000009.1"/>
</dbReference>
<dbReference type="SUPFAM" id="SSF56219">
    <property type="entry name" value="DNase I-like"/>
    <property type="match status" value="1"/>
</dbReference>
<gene>
    <name evidence="2" type="ORF">E1742_02990</name>
    <name evidence="1" type="ORF">GCM10007388_42830</name>
</gene>
<dbReference type="EMBL" id="CP038026">
    <property type="protein sequence ID" value="QBQ35248.1"/>
    <property type="molecule type" value="Genomic_DNA"/>
</dbReference>
<evidence type="ECO:0000313" key="3">
    <source>
        <dbReference type="Proteomes" id="UP000294359"/>
    </source>
</evidence>
<sequence length="496" mass="54903">MCSICACEACRRNAANVIPLRVASWNIKTLGKQFHHKEPAVIRLLAAIMLRMNAHVICLMEVMEGFGLKHTVGIVEAMKQMSVTRWRVRFPGKYTGSGGRNGLETYAVVYDADLFELTSFDLVGEEFGYAKDGAGKRQLNADSTVVTRRPAQAVFRPRSSFAHWAFYPEFRVIIFHAPSVADKDYGLACHAIGALGTLPVFAAPGNYPYTILCADLNIDEEAANHVHPREGQDFDDIVAKSSEQAARDIERYDLAYDKYTEAKKVLTAHRQTLTEAVAQRDPVAQCVQDVLDLRKWQAELAAAEKSKGKKSQPRQLAAAQQIEEIQTRLAGVDMPATGKAFLEDHDRLEQALLEATEAAFEPLENSGMFSNLSYSDDFRTTLRMSVHMACTRQPRAKHYDEELTLENFVYSNFDQVLVRAVEGAAWGDVRPGVINLLGAVMPEAVRTRLNVGTTPATATAPVPAVMSTEQWTGCWRALTAARDSCSPSSRPNSVRT</sequence>
<name>A0A4V1ATD1_9BURK</name>
<evidence type="ECO:0000313" key="4">
    <source>
        <dbReference type="Proteomes" id="UP000619512"/>
    </source>
</evidence>
<dbReference type="Gene3D" id="3.60.10.10">
    <property type="entry name" value="Endonuclease/exonuclease/phosphatase"/>
    <property type="match status" value="1"/>
</dbReference>
<keyword evidence="3" id="KW-1185">Reference proteome</keyword>
<evidence type="ECO:0000313" key="1">
    <source>
        <dbReference type="EMBL" id="GGZ04687.1"/>
    </source>
</evidence>
<dbReference type="InterPro" id="IPR036691">
    <property type="entry name" value="Endo/exonu/phosph_ase_sf"/>
</dbReference>
<proteinExistence type="predicted"/>
<dbReference type="AlphaFoldDB" id="A0A4V1ATD1"/>